<sequence>MGSKSLFLLRHAKAVTGGILIPDKDRPLSDKGVKDISKLASKLSKKGLDIELIITSPSVRTITTAQIILKGLKISHSHLVVNDALYDAEAMNLLKVISSVSKKIDKLMIVGHNPSLMSLASYLAGEPISLSTSSLIKFSFDFKEWHDIFTNRTSKFSFLN</sequence>
<dbReference type="OrthoDB" id="9810154at2"/>
<proteinExistence type="predicted"/>
<dbReference type="EMBL" id="NGUO01000013">
    <property type="protein sequence ID" value="OWS70579.1"/>
    <property type="molecule type" value="Genomic_DNA"/>
</dbReference>
<comment type="caution">
    <text evidence="1">The sequence shown here is derived from an EMBL/GenBank/DDBJ whole genome shotgun (WGS) entry which is preliminary data.</text>
</comment>
<evidence type="ECO:0000313" key="1">
    <source>
        <dbReference type="EMBL" id="OWS70579.1"/>
    </source>
</evidence>
<gene>
    <name evidence="1" type="ORF">CBI30_08885</name>
</gene>
<evidence type="ECO:0008006" key="3">
    <source>
        <dbReference type="Google" id="ProtNLM"/>
    </source>
</evidence>
<dbReference type="SUPFAM" id="SSF53254">
    <property type="entry name" value="Phosphoglycerate mutase-like"/>
    <property type="match status" value="1"/>
</dbReference>
<dbReference type="InterPro" id="IPR029033">
    <property type="entry name" value="His_PPase_superfam"/>
</dbReference>
<dbReference type="RefSeq" id="WP_088527949.1">
    <property type="nucleotide sequence ID" value="NZ_NGUO01000013.1"/>
</dbReference>
<reference evidence="1 2" key="1">
    <citation type="submission" date="2017-05" db="EMBL/GenBank/DDBJ databases">
        <title>Polynucleobacter sp. MWH-K35W1 isolated from the permanently anoxic monimolimnion of a meromictic lake.</title>
        <authorList>
            <person name="Hahn M.W."/>
        </authorList>
    </citation>
    <scope>NUCLEOTIDE SEQUENCE [LARGE SCALE GENOMIC DNA]</scope>
    <source>
        <strain evidence="1 2">MWH-K35W1</strain>
    </source>
</reference>
<dbReference type="Proteomes" id="UP000198104">
    <property type="component" value="Unassembled WGS sequence"/>
</dbReference>
<evidence type="ECO:0000313" key="2">
    <source>
        <dbReference type="Proteomes" id="UP000198104"/>
    </source>
</evidence>
<name>A0A254PVJ4_9BURK</name>
<dbReference type="Gene3D" id="3.40.50.1240">
    <property type="entry name" value="Phosphoglycerate mutase-like"/>
    <property type="match status" value="1"/>
</dbReference>
<accession>A0A254PVJ4</accession>
<dbReference type="InterPro" id="IPR013078">
    <property type="entry name" value="His_Pase_superF_clade-1"/>
</dbReference>
<protein>
    <recommendedName>
        <fullName evidence="3">Phosphohistidine phosphatase</fullName>
    </recommendedName>
</protein>
<dbReference type="PANTHER" id="PTHR47623:SF1">
    <property type="entry name" value="OS09G0287300 PROTEIN"/>
    <property type="match status" value="1"/>
</dbReference>
<dbReference type="PANTHER" id="PTHR47623">
    <property type="entry name" value="OS09G0287300 PROTEIN"/>
    <property type="match status" value="1"/>
</dbReference>
<keyword evidence="2" id="KW-1185">Reference proteome</keyword>
<dbReference type="SMART" id="SM00855">
    <property type="entry name" value="PGAM"/>
    <property type="match status" value="1"/>
</dbReference>
<dbReference type="Pfam" id="PF00300">
    <property type="entry name" value="His_Phos_1"/>
    <property type="match status" value="1"/>
</dbReference>
<dbReference type="CDD" id="cd07067">
    <property type="entry name" value="HP_PGM_like"/>
    <property type="match status" value="1"/>
</dbReference>
<organism evidence="1 2">
    <name type="scientific">Polynucleobacter aenigmaticus</name>
    <dbReference type="NCBI Taxonomy" id="1743164"/>
    <lineage>
        <taxon>Bacteria</taxon>
        <taxon>Pseudomonadati</taxon>
        <taxon>Pseudomonadota</taxon>
        <taxon>Betaproteobacteria</taxon>
        <taxon>Burkholderiales</taxon>
        <taxon>Burkholderiaceae</taxon>
        <taxon>Polynucleobacter</taxon>
    </lineage>
</organism>
<dbReference type="AlphaFoldDB" id="A0A254PVJ4"/>